<protein>
    <submittedName>
        <fullName evidence="1">Uncharacterized protein</fullName>
    </submittedName>
</protein>
<evidence type="ECO:0000313" key="1">
    <source>
        <dbReference type="EMBL" id="ART32092.1"/>
    </source>
</evidence>
<geneLocation type="mitochondrion" evidence="1"/>
<sequence length="46" mass="4924">MGSGVMTQNLFKGSPAGSSRICMTKRNQVQSERKICSDNGYGHTGC</sequence>
<organism evidence="1">
    <name type="scientific">Utricularia reniformis</name>
    <dbReference type="NCBI Taxonomy" id="192314"/>
    <lineage>
        <taxon>Eukaryota</taxon>
        <taxon>Viridiplantae</taxon>
        <taxon>Streptophyta</taxon>
        <taxon>Embryophyta</taxon>
        <taxon>Tracheophyta</taxon>
        <taxon>Spermatophyta</taxon>
        <taxon>Magnoliopsida</taxon>
        <taxon>eudicotyledons</taxon>
        <taxon>Gunneridae</taxon>
        <taxon>Pentapetalae</taxon>
        <taxon>asterids</taxon>
        <taxon>lamiids</taxon>
        <taxon>Lamiales</taxon>
        <taxon>Lentibulariaceae</taxon>
        <taxon>Utricularia</taxon>
    </lineage>
</organism>
<proteinExistence type="predicted"/>
<name>A0A1Y0B3U5_9LAMI</name>
<dbReference type="AlphaFoldDB" id="A0A1Y0B3U5"/>
<reference evidence="1" key="1">
    <citation type="submission" date="2017-03" db="EMBL/GenBank/DDBJ databases">
        <title>The mitochondrial genome of the carnivorous plant Utricularia reniformis (Lentibulariaceae): structure, comparative analysis and evolutionary landmarks.</title>
        <authorList>
            <person name="Silva S.R."/>
            <person name="Alvarenga D.O."/>
            <person name="Michael T.P."/>
            <person name="Miranda V.F.O."/>
            <person name="Varani A.M."/>
        </authorList>
    </citation>
    <scope>NUCLEOTIDE SEQUENCE</scope>
</reference>
<dbReference type="EMBL" id="KY774314">
    <property type="protein sequence ID" value="ART32092.1"/>
    <property type="molecule type" value="Genomic_DNA"/>
</dbReference>
<keyword evidence="1" id="KW-0496">Mitochondrion</keyword>
<gene>
    <name evidence="1" type="ORF">AEK19_MT1926</name>
</gene>
<accession>A0A1Y0B3U5</accession>